<keyword evidence="3" id="KW-1185">Reference proteome</keyword>
<evidence type="ECO:0000313" key="2">
    <source>
        <dbReference type="EMBL" id="AZS50060.1"/>
    </source>
</evidence>
<proteinExistence type="predicted"/>
<feature type="transmembrane region" description="Helical" evidence="1">
    <location>
        <begin position="20"/>
        <end position="36"/>
    </location>
</feature>
<dbReference type="EMBL" id="CP029822">
    <property type="protein sequence ID" value="AZS50060.1"/>
    <property type="molecule type" value="Genomic_DNA"/>
</dbReference>
<feature type="transmembrane region" description="Helical" evidence="1">
    <location>
        <begin position="68"/>
        <end position="89"/>
    </location>
</feature>
<dbReference type="AlphaFoldDB" id="A0A3S9XCC4"/>
<organism evidence="2 3">
    <name type="scientific">Entomomonas moraniae</name>
    <dbReference type="NCBI Taxonomy" id="2213226"/>
    <lineage>
        <taxon>Bacteria</taxon>
        <taxon>Pseudomonadati</taxon>
        <taxon>Pseudomonadota</taxon>
        <taxon>Gammaproteobacteria</taxon>
        <taxon>Pseudomonadales</taxon>
        <taxon>Pseudomonadaceae</taxon>
        <taxon>Entomomonas</taxon>
    </lineage>
</organism>
<evidence type="ECO:0000256" key="1">
    <source>
        <dbReference type="SAM" id="Phobius"/>
    </source>
</evidence>
<accession>A0A3S9XCC4</accession>
<keyword evidence="1" id="KW-1133">Transmembrane helix</keyword>
<dbReference type="InterPro" id="IPR006481">
    <property type="entry name" value="Phage_lambda_GpS_holin"/>
</dbReference>
<dbReference type="Proteomes" id="UP000273143">
    <property type="component" value="Chromosome"/>
</dbReference>
<keyword evidence="1" id="KW-0812">Transmembrane</keyword>
<sequence>MPEKDIGFWINLYNIAREQGIALAMVFILTIFRMYRDEKHPSFKLVLFDSIFGSLIVFSVGVTCREFGLSYGWTLATSGFIGVFGLEAFKYYVKKMADKKVEQGYSYKDRYRSEDDEL</sequence>
<feature type="transmembrane region" description="Helical" evidence="1">
    <location>
        <begin position="43"/>
        <end position="62"/>
    </location>
</feature>
<dbReference type="KEGG" id="emo:DM558_04385"/>
<dbReference type="Pfam" id="PF05106">
    <property type="entry name" value="Phage_holin_3_1"/>
    <property type="match status" value="1"/>
</dbReference>
<gene>
    <name evidence="2" type="ORF">DM558_04385</name>
</gene>
<reference evidence="3" key="1">
    <citation type="submission" date="2018-06" db="EMBL/GenBank/DDBJ databases">
        <title>Complete genome of Pseudomonas insecticola strain QZS01.</title>
        <authorList>
            <person name="Wang J."/>
            <person name="Su Q."/>
        </authorList>
    </citation>
    <scope>NUCLEOTIDE SEQUENCE [LARGE SCALE GENOMIC DNA]</scope>
    <source>
        <strain evidence="3">QZS01</strain>
    </source>
</reference>
<dbReference type="RefSeq" id="WP_127162207.1">
    <property type="nucleotide sequence ID" value="NZ_CP029822.1"/>
</dbReference>
<keyword evidence="1" id="KW-0472">Membrane</keyword>
<protein>
    <submittedName>
        <fullName evidence="2">Holin</fullName>
    </submittedName>
</protein>
<name>A0A3S9XCC4_9GAMM</name>
<evidence type="ECO:0000313" key="3">
    <source>
        <dbReference type="Proteomes" id="UP000273143"/>
    </source>
</evidence>